<dbReference type="NCBIfam" id="TIGR02595">
    <property type="entry name" value="PEP_CTERM"/>
    <property type="match status" value="1"/>
</dbReference>
<feature type="domain" description="Ice-binding protein C-terminal" evidence="2">
    <location>
        <begin position="212"/>
        <end position="234"/>
    </location>
</feature>
<proteinExistence type="predicted"/>
<dbReference type="InterPro" id="IPR013424">
    <property type="entry name" value="Ice-binding_C"/>
</dbReference>
<gene>
    <name evidence="3" type="ORF">Rhal01_03244</name>
</gene>
<organism evidence="3 4">
    <name type="scientific">Rubritalea halochordaticola</name>
    <dbReference type="NCBI Taxonomy" id="714537"/>
    <lineage>
        <taxon>Bacteria</taxon>
        <taxon>Pseudomonadati</taxon>
        <taxon>Verrucomicrobiota</taxon>
        <taxon>Verrucomicrobiia</taxon>
        <taxon>Verrucomicrobiales</taxon>
        <taxon>Rubritaleaceae</taxon>
        <taxon>Rubritalea</taxon>
    </lineage>
</organism>
<evidence type="ECO:0000313" key="4">
    <source>
        <dbReference type="Proteomes" id="UP001424741"/>
    </source>
</evidence>
<feature type="signal peptide" evidence="1">
    <location>
        <begin position="1"/>
        <end position="18"/>
    </location>
</feature>
<dbReference type="EMBL" id="BAABRL010000011">
    <property type="protein sequence ID" value="GAA5497056.1"/>
    <property type="molecule type" value="Genomic_DNA"/>
</dbReference>
<comment type="caution">
    <text evidence="3">The sequence shown here is derived from an EMBL/GenBank/DDBJ whole genome shotgun (WGS) entry which is preliminary data.</text>
</comment>
<reference evidence="3 4" key="1">
    <citation type="submission" date="2024-02" db="EMBL/GenBank/DDBJ databases">
        <title>Rubritalea halochordaticola NBRC 107102.</title>
        <authorList>
            <person name="Ichikawa N."/>
            <person name="Katano-Makiyama Y."/>
            <person name="Hidaka K."/>
        </authorList>
    </citation>
    <scope>NUCLEOTIDE SEQUENCE [LARGE SCALE GENOMIC DNA]</scope>
    <source>
        <strain evidence="3 4">NBRC 107102</strain>
    </source>
</reference>
<dbReference type="Proteomes" id="UP001424741">
    <property type="component" value="Unassembled WGS sequence"/>
</dbReference>
<dbReference type="Pfam" id="PF07589">
    <property type="entry name" value="PEP-CTERM"/>
    <property type="match status" value="1"/>
</dbReference>
<evidence type="ECO:0000313" key="3">
    <source>
        <dbReference type="EMBL" id="GAA5497056.1"/>
    </source>
</evidence>
<feature type="chain" id="PRO_5047320147" description="Ice-binding protein C-terminal domain-containing protein" evidence="1">
    <location>
        <begin position="19"/>
        <end position="235"/>
    </location>
</feature>
<protein>
    <recommendedName>
        <fullName evidence="2">Ice-binding protein C-terminal domain-containing protein</fullName>
    </recommendedName>
</protein>
<evidence type="ECO:0000256" key="1">
    <source>
        <dbReference type="SAM" id="SignalP"/>
    </source>
</evidence>
<accession>A0ABP9V324</accession>
<keyword evidence="4" id="KW-1185">Reference proteome</keyword>
<keyword evidence="1" id="KW-0732">Signal</keyword>
<sequence>MLLTVGSLLAASAMHVSAAVIVQDDFSGDSSTSLNGAAADTGGNWTSSDLFKTDGSFTTGSNLDRSAYVSLPSSLEANQVYTLEVTLDAQANSFFYVGLQGAELATTEDRVQNKYAGSLLLEFDAIGTAESKLHLYDGSNEVRPFTGTYNTSLSMIISTGSDLTNASVEFLIDGVSQGTISHDVTGLNTLVMGIEATSGTSSVDIGSVNFVAVPEPSSTALIGLAGIGFILRRRR</sequence>
<name>A0ABP9V324_9BACT</name>
<evidence type="ECO:0000259" key="2">
    <source>
        <dbReference type="Pfam" id="PF07589"/>
    </source>
</evidence>